<feature type="region of interest" description="Disordered" evidence="5">
    <location>
        <begin position="291"/>
        <end position="393"/>
    </location>
</feature>
<dbReference type="PANTHER" id="PTHR21595:SF1">
    <property type="entry name" value="CALMODULIN-REGULATED SPECTRIN-ASSOCIATED PROTEIN 2"/>
    <property type="match status" value="1"/>
</dbReference>
<evidence type="ECO:0000313" key="8">
    <source>
        <dbReference type="EMBL" id="ELW57898.1"/>
    </source>
</evidence>
<feature type="domain" description="G-protein coupled receptors family 1 profile" evidence="7">
    <location>
        <begin position="433"/>
        <end position="549"/>
    </location>
</feature>
<feature type="compositionally biased region" description="Basic and acidic residues" evidence="5">
    <location>
        <begin position="176"/>
        <end position="198"/>
    </location>
</feature>
<dbReference type="InterPro" id="IPR000276">
    <property type="entry name" value="GPCR_Rhodpsn"/>
</dbReference>
<evidence type="ECO:0000313" key="9">
    <source>
        <dbReference type="Proteomes" id="UP000011518"/>
    </source>
</evidence>
<dbReference type="STRING" id="246437.L9K5G7"/>
<dbReference type="PRINTS" id="PR00237">
    <property type="entry name" value="GPCRRHODOPSN"/>
</dbReference>
<reference evidence="9" key="2">
    <citation type="journal article" date="2013" name="Nat. Commun.">
        <title>Genome of the Chinese tree shrew.</title>
        <authorList>
            <person name="Fan Y."/>
            <person name="Huang Z.Y."/>
            <person name="Cao C.C."/>
            <person name="Chen C.S."/>
            <person name="Chen Y.X."/>
            <person name="Fan D.D."/>
            <person name="He J."/>
            <person name="Hou H.L."/>
            <person name="Hu L."/>
            <person name="Hu X.T."/>
            <person name="Jiang X.T."/>
            <person name="Lai R."/>
            <person name="Lang Y.S."/>
            <person name="Liang B."/>
            <person name="Liao S.G."/>
            <person name="Mu D."/>
            <person name="Ma Y.Y."/>
            <person name="Niu Y.Y."/>
            <person name="Sun X.Q."/>
            <person name="Xia J.Q."/>
            <person name="Xiao J."/>
            <person name="Xiong Z.Q."/>
            <person name="Xu L."/>
            <person name="Yang L."/>
            <person name="Zhang Y."/>
            <person name="Zhao W."/>
            <person name="Zhao X.D."/>
            <person name="Zheng Y.T."/>
            <person name="Zhou J.M."/>
            <person name="Zhu Y.B."/>
            <person name="Zhang G.J."/>
            <person name="Wang J."/>
            <person name="Yao Y.G."/>
        </authorList>
    </citation>
    <scope>NUCLEOTIDE SEQUENCE [LARGE SCALE GENOMIC DNA]</scope>
</reference>
<dbReference type="SUPFAM" id="SSF81321">
    <property type="entry name" value="Family A G protein-coupled receptor-like"/>
    <property type="match status" value="1"/>
</dbReference>
<name>L9K5G7_TUPCH</name>
<feature type="compositionally biased region" description="Basic and acidic residues" evidence="5">
    <location>
        <begin position="84"/>
        <end position="106"/>
    </location>
</feature>
<dbReference type="GO" id="GO:0007026">
    <property type="term" value="P:negative regulation of microtubule depolymerization"/>
    <property type="evidence" value="ECO:0007669"/>
    <property type="project" value="TreeGrafter"/>
</dbReference>
<evidence type="ECO:0000259" key="7">
    <source>
        <dbReference type="PROSITE" id="PS50262"/>
    </source>
</evidence>
<feature type="compositionally biased region" description="Polar residues" evidence="5">
    <location>
        <begin position="378"/>
        <end position="390"/>
    </location>
</feature>
<dbReference type="SUPFAM" id="SSF50346">
    <property type="entry name" value="PRC-barrel domain"/>
    <property type="match status" value="1"/>
</dbReference>
<dbReference type="SMART" id="SM01051">
    <property type="entry name" value="CAMSAP_CKK"/>
    <property type="match status" value="1"/>
</dbReference>
<dbReference type="InterPro" id="IPR011033">
    <property type="entry name" value="PRC_barrel-like_sf"/>
</dbReference>
<sequence length="603" mass="68053">MAPFSSDSPRPTHPSPQSSNRKSTSFSVKNQRTPRPNELKITPLNRTLTPPRSVDSLPRLRRFSPSQVPIQTRSFVCFGDDGEPQLKESKPKEEVKKEELESKGTLEQRGQNLEENIKPFESTVSEVLSHPVTETVCLTPNEDQLNQPTEPPPKPIFPPAAPKNVNLIEVSLSDLKPPEKTDVAVEKSEGESDKEQFDDDQKVCCGFFFKDDQKAENDMAMKRAALLEKRLRREKETQLRKQQLEAEMEHKKEETRRKTEEERQKKEDERARREFIRQEYMRRKQLKLMEDMDTVIKPRPQVVKQKKQRPKSIHRDHIESPKTPIKGPPVSSLSLASLNTGDNESIHSGKRTPRSESVEGFLSPSRCGSRNGEKDWENASTTSSVASGTEYTGPKLYKEPSAKSNKHIIQNALAHCCLAGKVNEGQKKKILECGEEPSDAFQGLSLLLLLLTFVLPLGVTLFCYCSISRRLRRAPHMGRTPRNSLRIIFAIEGTFVGSWLPFSVLRAVFHLARLGALPLPCRLLLALRWGLAIATCLAFVNSCANPVIYLLLDRSFRARARREACGRRGRQARRISSASLLSKDDSSVFWGRVQTATTASAAR</sequence>
<feature type="region of interest" description="Disordered" evidence="5">
    <location>
        <begin position="1"/>
        <end position="116"/>
    </location>
</feature>
<dbReference type="InterPro" id="IPR014797">
    <property type="entry name" value="CKK_CAMSAP"/>
</dbReference>
<evidence type="ECO:0000256" key="4">
    <source>
        <dbReference type="ARBA" id="ARBA00023136"/>
    </source>
</evidence>
<feature type="transmembrane region" description="Helical" evidence="6">
    <location>
        <begin position="487"/>
        <end position="509"/>
    </location>
</feature>
<proteinExistence type="predicted"/>
<evidence type="ECO:0000256" key="3">
    <source>
        <dbReference type="ARBA" id="ARBA00022989"/>
    </source>
</evidence>
<feature type="compositionally biased region" description="Polar residues" evidence="5">
    <location>
        <begin position="64"/>
        <end position="74"/>
    </location>
</feature>
<gene>
    <name evidence="8" type="ORF">TREES_T100021599</name>
</gene>
<evidence type="ECO:0000256" key="2">
    <source>
        <dbReference type="ARBA" id="ARBA00022692"/>
    </source>
</evidence>
<dbReference type="GO" id="GO:0016020">
    <property type="term" value="C:membrane"/>
    <property type="evidence" value="ECO:0007669"/>
    <property type="project" value="UniProtKB-SubCell"/>
</dbReference>
<feature type="transmembrane region" description="Helical" evidence="6">
    <location>
        <begin position="446"/>
        <end position="467"/>
    </location>
</feature>
<keyword evidence="4 6" id="KW-0472">Membrane</keyword>
<organism evidence="8 9">
    <name type="scientific">Tupaia chinensis</name>
    <name type="common">Chinese tree shrew</name>
    <name type="synonym">Tupaia belangeri chinensis</name>
    <dbReference type="NCBI Taxonomy" id="246437"/>
    <lineage>
        <taxon>Eukaryota</taxon>
        <taxon>Metazoa</taxon>
        <taxon>Chordata</taxon>
        <taxon>Craniata</taxon>
        <taxon>Vertebrata</taxon>
        <taxon>Euteleostomi</taxon>
        <taxon>Mammalia</taxon>
        <taxon>Eutheria</taxon>
        <taxon>Euarchontoglires</taxon>
        <taxon>Scandentia</taxon>
        <taxon>Tupaiidae</taxon>
        <taxon>Tupaia</taxon>
    </lineage>
</organism>
<feature type="transmembrane region" description="Helical" evidence="6">
    <location>
        <begin position="529"/>
        <end position="552"/>
    </location>
</feature>
<comment type="subcellular location">
    <subcellularLocation>
        <location evidence="1">Membrane</location>
    </subcellularLocation>
</comment>
<dbReference type="AlphaFoldDB" id="L9K5G7"/>
<dbReference type="InParanoid" id="L9K5G7"/>
<dbReference type="GO" id="GO:0051011">
    <property type="term" value="F:microtubule minus-end binding"/>
    <property type="evidence" value="ECO:0007669"/>
    <property type="project" value="TreeGrafter"/>
</dbReference>
<keyword evidence="3 6" id="KW-1133">Transmembrane helix</keyword>
<dbReference type="InterPro" id="IPR032940">
    <property type="entry name" value="CAMSAP"/>
</dbReference>
<dbReference type="Pfam" id="PF00001">
    <property type="entry name" value="7tm_1"/>
    <property type="match status" value="1"/>
</dbReference>
<evidence type="ECO:0000256" key="6">
    <source>
        <dbReference type="SAM" id="Phobius"/>
    </source>
</evidence>
<reference evidence="9" key="1">
    <citation type="submission" date="2012-07" db="EMBL/GenBank/DDBJ databases">
        <title>Genome of the Chinese tree shrew, a rising model animal genetically related to primates.</title>
        <authorList>
            <person name="Zhang G."/>
            <person name="Fan Y."/>
            <person name="Yao Y."/>
            <person name="Huang Z."/>
        </authorList>
    </citation>
    <scope>NUCLEOTIDE SEQUENCE [LARGE SCALE GENOMIC DNA]</scope>
</reference>
<dbReference type="GO" id="GO:0004930">
    <property type="term" value="F:G protein-coupled receptor activity"/>
    <property type="evidence" value="ECO:0007669"/>
    <property type="project" value="InterPro"/>
</dbReference>
<feature type="compositionally biased region" description="Polar residues" evidence="5">
    <location>
        <begin position="331"/>
        <end position="343"/>
    </location>
</feature>
<dbReference type="EMBL" id="KB320907">
    <property type="protein sequence ID" value="ELW57898.1"/>
    <property type="molecule type" value="Genomic_DNA"/>
</dbReference>
<feature type="compositionally biased region" description="Polar residues" evidence="5">
    <location>
        <begin position="1"/>
        <end position="34"/>
    </location>
</feature>
<feature type="region of interest" description="Disordered" evidence="5">
    <location>
        <begin position="139"/>
        <end position="198"/>
    </location>
</feature>
<dbReference type="InterPro" id="IPR017452">
    <property type="entry name" value="GPCR_Rhodpsn_7TM"/>
</dbReference>
<evidence type="ECO:0000256" key="1">
    <source>
        <dbReference type="ARBA" id="ARBA00004370"/>
    </source>
</evidence>
<accession>L9K5G7</accession>
<dbReference type="PROSITE" id="PS50262">
    <property type="entry name" value="G_PROTEIN_RECEP_F1_2"/>
    <property type="match status" value="1"/>
</dbReference>
<evidence type="ECO:0000256" key="5">
    <source>
        <dbReference type="SAM" id="MobiDB-lite"/>
    </source>
</evidence>
<dbReference type="PANTHER" id="PTHR21595">
    <property type="entry name" value="PATRONIN"/>
    <property type="match status" value="1"/>
</dbReference>
<protein>
    <submittedName>
        <fullName evidence="8">Calmodulin-regulated spectrin-associated protein 2</fullName>
    </submittedName>
</protein>
<dbReference type="GO" id="GO:0031122">
    <property type="term" value="P:cytoplasmic microtubule organization"/>
    <property type="evidence" value="ECO:0007669"/>
    <property type="project" value="TreeGrafter"/>
</dbReference>
<dbReference type="Proteomes" id="UP000011518">
    <property type="component" value="Unassembled WGS sequence"/>
</dbReference>
<feature type="region of interest" description="Disordered" evidence="5">
    <location>
        <begin position="235"/>
        <end position="279"/>
    </location>
</feature>
<dbReference type="Gene3D" id="1.20.1070.10">
    <property type="entry name" value="Rhodopsin 7-helix transmembrane proteins"/>
    <property type="match status" value="1"/>
</dbReference>
<feature type="compositionally biased region" description="Pro residues" evidence="5">
    <location>
        <begin position="149"/>
        <end position="161"/>
    </location>
</feature>
<keyword evidence="2 6" id="KW-0812">Transmembrane</keyword>
<dbReference type="GO" id="GO:0036449">
    <property type="term" value="C:microtubule minus-end"/>
    <property type="evidence" value="ECO:0007669"/>
    <property type="project" value="TreeGrafter"/>
</dbReference>
<dbReference type="GO" id="GO:0005516">
    <property type="term" value="F:calmodulin binding"/>
    <property type="evidence" value="ECO:0007669"/>
    <property type="project" value="InterPro"/>
</dbReference>
<keyword evidence="9" id="KW-1185">Reference proteome</keyword>